<keyword evidence="2" id="KW-1185">Reference proteome</keyword>
<evidence type="ECO:0000313" key="1">
    <source>
        <dbReference type="EMBL" id="ANW00654.1"/>
    </source>
</evidence>
<dbReference type="Proteomes" id="UP000092839">
    <property type="component" value="Chromosome"/>
</dbReference>
<gene>
    <name evidence="1" type="ORF">LMTR13_11245</name>
</gene>
<proteinExistence type="predicted"/>
<dbReference type="EMBL" id="CP016428">
    <property type="protein sequence ID" value="ANW00654.1"/>
    <property type="molecule type" value="Genomic_DNA"/>
</dbReference>
<dbReference type="RefSeq" id="WP_065727930.1">
    <property type="nucleotide sequence ID" value="NZ_CP016428.1"/>
</dbReference>
<organism evidence="1 2">
    <name type="scientific">Bradyrhizobium icense</name>
    <dbReference type="NCBI Taxonomy" id="1274631"/>
    <lineage>
        <taxon>Bacteria</taxon>
        <taxon>Pseudomonadati</taxon>
        <taxon>Pseudomonadota</taxon>
        <taxon>Alphaproteobacteria</taxon>
        <taxon>Hyphomicrobiales</taxon>
        <taxon>Nitrobacteraceae</taxon>
        <taxon>Bradyrhizobium</taxon>
    </lineage>
</organism>
<dbReference type="STRING" id="1274631.LMTR13_11245"/>
<dbReference type="AlphaFoldDB" id="A0A1B1UD19"/>
<sequence>MGEIDKIIERLFQLANDEGTAQIHDAALEIARLIPFERRKAEAEGFDRGRREMAREVFALHEDTVERYHAIAERDTEGKQGAYSRGRIVEAKSIAKAIGAILPPSRAILHEKEH</sequence>
<dbReference type="KEGG" id="bic:LMTR13_11245"/>
<protein>
    <submittedName>
        <fullName evidence="1">Uncharacterized protein</fullName>
    </submittedName>
</protein>
<name>A0A1B1UD19_9BRAD</name>
<accession>A0A1B1UD19</accession>
<reference evidence="1 2" key="1">
    <citation type="submission" date="2016-07" db="EMBL/GenBank/DDBJ databases">
        <title>Complete genome sequence of Bradyrhizobium icense LMTR 13T, a potential inoculant strain isolated from lima bean (Phaseolus lunatus) in Peru.</title>
        <authorList>
            <person name="Ormeno-Orrillo E."/>
            <person name="Duran D."/>
            <person name="Rogel M.A."/>
            <person name="Rey L."/>
            <person name="Imperial J."/>
            <person name="Ruiz-Argueso T."/>
            <person name="Martinez-Romero E."/>
        </authorList>
    </citation>
    <scope>NUCLEOTIDE SEQUENCE [LARGE SCALE GENOMIC DNA]</scope>
    <source>
        <strain evidence="1 2">LMTR 13</strain>
    </source>
</reference>
<evidence type="ECO:0000313" key="2">
    <source>
        <dbReference type="Proteomes" id="UP000092839"/>
    </source>
</evidence>